<feature type="binding site" evidence="7 8">
    <location>
        <position position="114"/>
    </location>
    <ligand>
        <name>S-adenosyl-L-methionine</name>
        <dbReference type="ChEBI" id="CHEBI:59789"/>
    </ligand>
</feature>
<evidence type="ECO:0000313" key="10">
    <source>
        <dbReference type="EMBL" id="OHA47784.1"/>
    </source>
</evidence>
<dbReference type="PANTHER" id="PTHR11727">
    <property type="entry name" value="DIMETHYLADENOSINE TRANSFERASE"/>
    <property type="match status" value="1"/>
</dbReference>
<comment type="subcellular location">
    <subcellularLocation>
        <location evidence="7">Cytoplasm</location>
    </subcellularLocation>
</comment>
<dbReference type="PROSITE" id="PS01131">
    <property type="entry name" value="RRNA_A_DIMETH"/>
    <property type="match status" value="1"/>
</dbReference>
<evidence type="ECO:0000313" key="11">
    <source>
        <dbReference type="Proteomes" id="UP000176965"/>
    </source>
</evidence>
<feature type="binding site" evidence="7 8">
    <location>
        <position position="60"/>
    </location>
    <ligand>
        <name>S-adenosyl-L-methionine</name>
        <dbReference type="ChEBI" id="CHEBI:59789"/>
    </ligand>
</feature>
<keyword evidence="5 7" id="KW-0949">S-adenosyl-L-methionine</keyword>
<name>A0A1G2PHH5_9BACT</name>
<keyword evidence="1 7" id="KW-0963">Cytoplasm</keyword>
<dbReference type="Pfam" id="PF00398">
    <property type="entry name" value="RrnaAD"/>
    <property type="match status" value="1"/>
</dbReference>
<comment type="catalytic activity">
    <reaction evidence="7">
        <text>adenosine(1518)/adenosine(1519) in 16S rRNA + 4 S-adenosyl-L-methionine = N(6)-dimethyladenosine(1518)/N(6)-dimethyladenosine(1519) in 16S rRNA + 4 S-adenosyl-L-homocysteine + 4 H(+)</text>
        <dbReference type="Rhea" id="RHEA:19609"/>
        <dbReference type="Rhea" id="RHEA-COMP:10232"/>
        <dbReference type="Rhea" id="RHEA-COMP:10233"/>
        <dbReference type="ChEBI" id="CHEBI:15378"/>
        <dbReference type="ChEBI" id="CHEBI:57856"/>
        <dbReference type="ChEBI" id="CHEBI:59789"/>
        <dbReference type="ChEBI" id="CHEBI:74411"/>
        <dbReference type="ChEBI" id="CHEBI:74493"/>
        <dbReference type="EC" id="2.1.1.182"/>
    </reaction>
</comment>
<sequence>MNIRPKKSLGQNFLKSKIALQKMLEAGEVNEQDIILEVGPGKGILTEKLLAKAKKVIAVEKDDRLISFLQEKFAGEISAGKLEIIHGDILEIPRSDLSADLRSDLGISYKIIANIPYYITGQFLRKFLESDYPPEKIVVMVQKEIAQRIIANDPSQRRAGKKESLLSISVKVFGQPKMIMKVDKNNFSPAPKVDSAVLLISNISKNFFIDNKISEKDFFAILHAGFAHKRKILLSNLKTIFKAVDWEKAFIKANISVKTRAEDLSLENWKKLLAK</sequence>
<dbReference type="InterPro" id="IPR029063">
    <property type="entry name" value="SAM-dependent_MTases_sf"/>
</dbReference>
<organism evidence="10 11">
    <name type="scientific">Candidatus Taylorbacteria bacterium RIFOXYD2_FULL_36_9</name>
    <dbReference type="NCBI Taxonomy" id="1802338"/>
    <lineage>
        <taxon>Bacteria</taxon>
        <taxon>Candidatus Tayloriibacteriota</taxon>
    </lineage>
</organism>
<dbReference type="InterPro" id="IPR001737">
    <property type="entry name" value="KsgA/Erm"/>
</dbReference>
<dbReference type="STRING" id="1802338.A2541_00745"/>
<keyword evidence="3 7" id="KW-0489">Methyltransferase</keyword>
<dbReference type="SMART" id="SM00650">
    <property type="entry name" value="rADc"/>
    <property type="match status" value="1"/>
</dbReference>
<dbReference type="AlphaFoldDB" id="A0A1G2PHH5"/>
<dbReference type="InterPro" id="IPR023165">
    <property type="entry name" value="rRNA_Ade_diMease-like_C"/>
</dbReference>
<keyword evidence="2 7" id="KW-0698">rRNA processing</keyword>
<comment type="similarity">
    <text evidence="7">Belongs to the class I-like SAM-binding methyltransferase superfamily. rRNA adenine N(6)-methyltransferase family. RsmA subfamily.</text>
</comment>
<feature type="binding site" evidence="7 8">
    <location>
        <position position="88"/>
    </location>
    <ligand>
        <name>S-adenosyl-L-methionine</name>
        <dbReference type="ChEBI" id="CHEBI:59789"/>
    </ligand>
</feature>
<comment type="function">
    <text evidence="7">Specifically dimethylates two adjacent adenosines (A1518 and A1519) in the loop of a conserved hairpin near the 3'-end of 16S rRNA in the 30S particle. May play a critical role in biogenesis of 30S subunits.</text>
</comment>
<gene>
    <name evidence="7" type="primary">rsmA</name>
    <name evidence="7" type="synonym">ksgA</name>
    <name evidence="10" type="ORF">A2541_00745</name>
</gene>
<dbReference type="GO" id="GO:0005829">
    <property type="term" value="C:cytosol"/>
    <property type="evidence" value="ECO:0007669"/>
    <property type="project" value="TreeGrafter"/>
</dbReference>
<accession>A0A1G2PHH5</accession>
<proteinExistence type="inferred from homology"/>
<evidence type="ECO:0000256" key="1">
    <source>
        <dbReference type="ARBA" id="ARBA00022490"/>
    </source>
</evidence>
<feature type="domain" description="Ribosomal RNA adenine methylase transferase N-terminal" evidence="9">
    <location>
        <begin position="19"/>
        <end position="204"/>
    </location>
</feature>
<reference evidence="10 11" key="1">
    <citation type="journal article" date="2016" name="Nat. Commun.">
        <title>Thousands of microbial genomes shed light on interconnected biogeochemical processes in an aquifer system.</title>
        <authorList>
            <person name="Anantharaman K."/>
            <person name="Brown C.T."/>
            <person name="Hug L.A."/>
            <person name="Sharon I."/>
            <person name="Castelle C.J."/>
            <person name="Probst A.J."/>
            <person name="Thomas B.C."/>
            <person name="Singh A."/>
            <person name="Wilkins M.J."/>
            <person name="Karaoz U."/>
            <person name="Brodie E.L."/>
            <person name="Williams K.H."/>
            <person name="Hubbard S.S."/>
            <person name="Banfield J.F."/>
        </authorList>
    </citation>
    <scope>NUCLEOTIDE SEQUENCE [LARGE SCALE GENOMIC DNA]</scope>
</reference>
<dbReference type="GO" id="GO:0003723">
    <property type="term" value="F:RNA binding"/>
    <property type="evidence" value="ECO:0007669"/>
    <property type="project" value="UniProtKB-UniRule"/>
</dbReference>
<feature type="binding site" evidence="7 8">
    <location>
        <position position="14"/>
    </location>
    <ligand>
        <name>S-adenosyl-L-methionine</name>
        <dbReference type="ChEBI" id="CHEBI:59789"/>
    </ligand>
</feature>
<protein>
    <recommendedName>
        <fullName evidence="7">Ribosomal RNA small subunit methyltransferase A</fullName>
        <ecNumber evidence="7">2.1.1.182</ecNumber>
    </recommendedName>
    <alternativeName>
        <fullName evidence="7">16S rRNA (adenine(1518)-N(6)/adenine(1519)-N(6))-dimethyltransferase</fullName>
    </alternativeName>
    <alternativeName>
        <fullName evidence="7">16S rRNA dimethyladenosine transferase</fullName>
    </alternativeName>
    <alternativeName>
        <fullName evidence="7">16S rRNA dimethylase</fullName>
    </alternativeName>
    <alternativeName>
        <fullName evidence="7">S-adenosylmethionine-6-N', N'-adenosyl(rRNA) dimethyltransferase</fullName>
    </alternativeName>
</protein>
<dbReference type="InterPro" id="IPR020596">
    <property type="entry name" value="rRNA_Ade_Mease_Trfase_CS"/>
</dbReference>
<evidence type="ECO:0000256" key="6">
    <source>
        <dbReference type="ARBA" id="ARBA00022884"/>
    </source>
</evidence>
<dbReference type="CDD" id="cd02440">
    <property type="entry name" value="AdoMet_MTases"/>
    <property type="match status" value="1"/>
</dbReference>
<dbReference type="Proteomes" id="UP000176965">
    <property type="component" value="Unassembled WGS sequence"/>
</dbReference>
<comment type="caution">
    <text evidence="10">The sequence shown here is derived from an EMBL/GenBank/DDBJ whole genome shotgun (WGS) entry which is preliminary data.</text>
</comment>
<evidence type="ECO:0000256" key="4">
    <source>
        <dbReference type="ARBA" id="ARBA00022679"/>
    </source>
</evidence>
<evidence type="ECO:0000256" key="3">
    <source>
        <dbReference type="ARBA" id="ARBA00022603"/>
    </source>
</evidence>
<dbReference type="Gene3D" id="3.40.50.150">
    <property type="entry name" value="Vaccinia Virus protein VP39"/>
    <property type="match status" value="1"/>
</dbReference>
<evidence type="ECO:0000259" key="9">
    <source>
        <dbReference type="SMART" id="SM00650"/>
    </source>
</evidence>
<dbReference type="InterPro" id="IPR011530">
    <property type="entry name" value="rRNA_adenine_dimethylase"/>
</dbReference>
<feature type="binding site" evidence="7 8">
    <location>
        <position position="12"/>
    </location>
    <ligand>
        <name>S-adenosyl-L-methionine</name>
        <dbReference type="ChEBI" id="CHEBI:59789"/>
    </ligand>
</feature>
<dbReference type="PANTHER" id="PTHR11727:SF7">
    <property type="entry name" value="DIMETHYLADENOSINE TRANSFERASE-RELATED"/>
    <property type="match status" value="1"/>
</dbReference>
<evidence type="ECO:0000256" key="7">
    <source>
        <dbReference type="HAMAP-Rule" id="MF_00607"/>
    </source>
</evidence>
<evidence type="ECO:0000256" key="8">
    <source>
        <dbReference type="PROSITE-ProRule" id="PRU01026"/>
    </source>
</evidence>
<evidence type="ECO:0000256" key="5">
    <source>
        <dbReference type="ARBA" id="ARBA00022691"/>
    </source>
</evidence>
<dbReference type="NCBIfam" id="TIGR00755">
    <property type="entry name" value="ksgA"/>
    <property type="match status" value="1"/>
</dbReference>
<dbReference type="InterPro" id="IPR020598">
    <property type="entry name" value="rRNA_Ade_methylase_Trfase_N"/>
</dbReference>
<dbReference type="GO" id="GO:0052908">
    <property type="term" value="F:16S rRNA (adenine(1518)-N(6)/adenine(1519)-N(6))-dimethyltransferase activity"/>
    <property type="evidence" value="ECO:0007669"/>
    <property type="project" value="UniProtKB-EC"/>
</dbReference>
<keyword evidence="4 7" id="KW-0808">Transferase</keyword>
<feature type="binding site" evidence="7 8">
    <location>
        <position position="39"/>
    </location>
    <ligand>
        <name>S-adenosyl-L-methionine</name>
        <dbReference type="ChEBI" id="CHEBI:59789"/>
    </ligand>
</feature>
<dbReference type="EMBL" id="MHSQ01000002">
    <property type="protein sequence ID" value="OHA47784.1"/>
    <property type="molecule type" value="Genomic_DNA"/>
</dbReference>
<dbReference type="SUPFAM" id="SSF53335">
    <property type="entry name" value="S-adenosyl-L-methionine-dependent methyltransferases"/>
    <property type="match status" value="1"/>
</dbReference>
<dbReference type="Gene3D" id="1.10.8.100">
    <property type="entry name" value="Ribosomal RNA adenine dimethylase-like, domain 2"/>
    <property type="match status" value="1"/>
</dbReference>
<keyword evidence="6 7" id="KW-0694">RNA-binding</keyword>
<dbReference type="EC" id="2.1.1.182" evidence="7"/>
<evidence type="ECO:0000256" key="2">
    <source>
        <dbReference type="ARBA" id="ARBA00022552"/>
    </source>
</evidence>
<dbReference type="PROSITE" id="PS51689">
    <property type="entry name" value="SAM_RNA_A_N6_MT"/>
    <property type="match status" value="1"/>
</dbReference>
<dbReference type="HAMAP" id="MF_00607">
    <property type="entry name" value="16SrRNA_methyltr_A"/>
    <property type="match status" value="1"/>
</dbReference>